<gene>
    <name evidence="2" type="ORF">GCM10010145_31140</name>
</gene>
<evidence type="ECO:0000313" key="2">
    <source>
        <dbReference type="EMBL" id="GGQ58742.1"/>
    </source>
</evidence>
<name>A0A918BC78_9ACTN</name>
<keyword evidence="3" id="KW-1185">Reference proteome</keyword>
<protein>
    <submittedName>
        <fullName evidence="2">Uncharacterized protein</fullName>
    </submittedName>
</protein>
<organism evidence="2 3">
    <name type="scientific">Streptomyces ruber</name>
    <dbReference type="NCBI Taxonomy" id="83378"/>
    <lineage>
        <taxon>Bacteria</taxon>
        <taxon>Bacillati</taxon>
        <taxon>Actinomycetota</taxon>
        <taxon>Actinomycetes</taxon>
        <taxon>Kitasatosporales</taxon>
        <taxon>Streptomycetaceae</taxon>
        <taxon>Streptomyces</taxon>
    </lineage>
</organism>
<reference evidence="2" key="2">
    <citation type="submission" date="2020-09" db="EMBL/GenBank/DDBJ databases">
        <authorList>
            <person name="Sun Q."/>
            <person name="Ohkuma M."/>
        </authorList>
    </citation>
    <scope>NUCLEOTIDE SEQUENCE</scope>
    <source>
        <strain evidence="2">JCM 3131</strain>
    </source>
</reference>
<evidence type="ECO:0000256" key="1">
    <source>
        <dbReference type="SAM" id="MobiDB-lite"/>
    </source>
</evidence>
<dbReference type="Proteomes" id="UP000620156">
    <property type="component" value="Unassembled WGS sequence"/>
</dbReference>
<feature type="compositionally biased region" description="Basic and acidic residues" evidence="1">
    <location>
        <begin position="105"/>
        <end position="118"/>
    </location>
</feature>
<feature type="compositionally biased region" description="Basic residues" evidence="1">
    <location>
        <begin position="130"/>
        <end position="142"/>
    </location>
</feature>
<sequence length="142" mass="15223">MLRYARGTDRVPSGSLTRVFCVKTVTQVKPLPASAYDADALAATLRAGNRAANAASEVASARGPKRRNGLQDAVYHQIKADFDLGAQAAVRTVKKVRDAYATLKADIRAGDHGPEGSKRRPGSSRGRSVSVRRRRSRTTTGC</sequence>
<accession>A0A918BC78</accession>
<dbReference type="AlphaFoldDB" id="A0A918BC78"/>
<dbReference type="EMBL" id="BMQK01000005">
    <property type="protein sequence ID" value="GGQ58742.1"/>
    <property type="molecule type" value="Genomic_DNA"/>
</dbReference>
<feature type="region of interest" description="Disordered" evidence="1">
    <location>
        <begin position="104"/>
        <end position="142"/>
    </location>
</feature>
<comment type="caution">
    <text evidence="2">The sequence shown here is derived from an EMBL/GenBank/DDBJ whole genome shotgun (WGS) entry which is preliminary data.</text>
</comment>
<evidence type="ECO:0000313" key="3">
    <source>
        <dbReference type="Proteomes" id="UP000620156"/>
    </source>
</evidence>
<reference evidence="2" key="1">
    <citation type="journal article" date="2014" name="Int. J. Syst. Evol. Microbiol.">
        <title>Complete genome sequence of Corynebacterium casei LMG S-19264T (=DSM 44701T), isolated from a smear-ripened cheese.</title>
        <authorList>
            <consortium name="US DOE Joint Genome Institute (JGI-PGF)"/>
            <person name="Walter F."/>
            <person name="Albersmeier A."/>
            <person name="Kalinowski J."/>
            <person name="Ruckert C."/>
        </authorList>
    </citation>
    <scope>NUCLEOTIDE SEQUENCE</scope>
    <source>
        <strain evidence="2">JCM 3131</strain>
    </source>
</reference>
<proteinExistence type="predicted"/>